<dbReference type="NCBIfam" id="TIGR01194">
    <property type="entry name" value="cyc_pep_trnsptr"/>
    <property type="match status" value="1"/>
</dbReference>
<dbReference type="Proteomes" id="UP000614811">
    <property type="component" value="Unassembled WGS sequence"/>
</dbReference>
<evidence type="ECO:0000256" key="4">
    <source>
        <dbReference type="ARBA" id="ARBA00022840"/>
    </source>
</evidence>
<feature type="transmembrane region" description="Helical" evidence="7">
    <location>
        <begin position="222"/>
        <end position="243"/>
    </location>
</feature>
<dbReference type="GO" id="GO:0005524">
    <property type="term" value="F:ATP binding"/>
    <property type="evidence" value="ECO:0007669"/>
    <property type="project" value="UniProtKB-KW"/>
</dbReference>
<keyword evidence="6 7" id="KW-0472">Membrane</keyword>
<feature type="domain" description="ABC transmembrane type-1" evidence="9">
    <location>
        <begin position="1"/>
        <end position="282"/>
    </location>
</feature>
<dbReference type="AlphaFoldDB" id="A0A918RRW2"/>
<dbReference type="InterPro" id="IPR003439">
    <property type="entry name" value="ABC_transporter-like_ATP-bd"/>
</dbReference>
<feature type="transmembrane region" description="Helical" evidence="7">
    <location>
        <begin position="41"/>
        <end position="62"/>
    </location>
</feature>
<evidence type="ECO:0000256" key="3">
    <source>
        <dbReference type="ARBA" id="ARBA00022741"/>
    </source>
</evidence>
<evidence type="ECO:0000256" key="6">
    <source>
        <dbReference type="ARBA" id="ARBA00023136"/>
    </source>
</evidence>
<dbReference type="InterPro" id="IPR003593">
    <property type="entry name" value="AAA+_ATPase"/>
</dbReference>
<dbReference type="InterPro" id="IPR039421">
    <property type="entry name" value="Type_1_exporter"/>
</dbReference>
<evidence type="ECO:0000259" key="9">
    <source>
        <dbReference type="PROSITE" id="PS50929"/>
    </source>
</evidence>
<dbReference type="GO" id="GO:1904680">
    <property type="term" value="F:peptide transmembrane transporter activity"/>
    <property type="evidence" value="ECO:0007669"/>
    <property type="project" value="InterPro"/>
</dbReference>
<evidence type="ECO:0000256" key="7">
    <source>
        <dbReference type="SAM" id="Phobius"/>
    </source>
</evidence>
<protein>
    <submittedName>
        <fullName evidence="10">Pyoverdine biosynthesis protein PvdE</fullName>
    </submittedName>
</protein>
<dbReference type="Pfam" id="PF00005">
    <property type="entry name" value="ABC_tran"/>
    <property type="match status" value="1"/>
</dbReference>
<keyword evidence="11" id="KW-1185">Reference proteome</keyword>
<organism evidence="10 11">
    <name type="scientific">Arenicella chitinivorans</name>
    <dbReference type="NCBI Taxonomy" id="1329800"/>
    <lineage>
        <taxon>Bacteria</taxon>
        <taxon>Pseudomonadati</taxon>
        <taxon>Pseudomonadota</taxon>
        <taxon>Gammaproteobacteria</taxon>
        <taxon>Arenicellales</taxon>
        <taxon>Arenicellaceae</taxon>
        <taxon>Arenicella</taxon>
    </lineage>
</organism>
<dbReference type="PROSITE" id="PS50893">
    <property type="entry name" value="ABC_TRANSPORTER_2"/>
    <property type="match status" value="1"/>
</dbReference>
<dbReference type="SUPFAM" id="SSF90123">
    <property type="entry name" value="ABC transporter transmembrane region"/>
    <property type="match status" value="1"/>
</dbReference>
<dbReference type="GO" id="GO:0016887">
    <property type="term" value="F:ATP hydrolysis activity"/>
    <property type="evidence" value="ECO:0007669"/>
    <property type="project" value="InterPro"/>
</dbReference>
<feature type="transmembrane region" description="Helical" evidence="7">
    <location>
        <begin position="117"/>
        <end position="134"/>
    </location>
</feature>
<dbReference type="EMBL" id="BMXA01000002">
    <property type="protein sequence ID" value="GHA08217.1"/>
    <property type="molecule type" value="Genomic_DNA"/>
</dbReference>
<dbReference type="PANTHER" id="PTHR24221">
    <property type="entry name" value="ATP-BINDING CASSETTE SUB-FAMILY B"/>
    <property type="match status" value="1"/>
</dbReference>
<evidence type="ECO:0000256" key="2">
    <source>
        <dbReference type="ARBA" id="ARBA00022692"/>
    </source>
</evidence>
<keyword evidence="5 7" id="KW-1133">Transmembrane helix</keyword>
<dbReference type="InterPro" id="IPR027417">
    <property type="entry name" value="P-loop_NTPase"/>
</dbReference>
<dbReference type="Gene3D" id="3.40.50.300">
    <property type="entry name" value="P-loop containing nucleotide triphosphate hydrolases"/>
    <property type="match status" value="1"/>
</dbReference>
<dbReference type="GO" id="GO:0015833">
    <property type="term" value="P:peptide transport"/>
    <property type="evidence" value="ECO:0007669"/>
    <property type="project" value="InterPro"/>
</dbReference>
<dbReference type="Gene3D" id="1.20.1560.10">
    <property type="entry name" value="ABC transporter type 1, transmembrane domain"/>
    <property type="match status" value="1"/>
</dbReference>
<dbReference type="GO" id="GO:0005886">
    <property type="term" value="C:plasma membrane"/>
    <property type="evidence" value="ECO:0007669"/>
    <property type="project" value="UniProtKB-SubCell"/>
</dbReference>
<dbReference type="PROSITE" id="PS50929">
    <property type="entry name" value="ABC_TM1F"/>
    <property type="match status" value="1"/>
</dbReference>
<evidence type="ECO:0000313" key="11">
    <source>
        <dbReference type="Proteomes" id="UP000614811"/>
    </source>
</evidence>
<dbReference type="InterPro" id="IPR011527">
    <property type="entry name" value="ABC1_TM_dom"/>
</dbReference>
<dbReference type="InterPro" id="IPR036640">
    <property type="entry name" value="ABC1_TM_sf"/>
</dbReference>
<accession>A0A918RRW2</accession>
<gene>
    <name evidence="10" type="primary">pvdE</name>
    <name evidence="10" type="ORF">GCM10008090_17580</name>
</gene>
<dbReference type="InterPro" id="IPR005898">
    <property type="entry name" value="Cyc_pep_transpt_SyrD/YojI"/>
</dbReference>
<reference evidence="10" key="1">
    <citation type="journal article" date="2014" name="Int. J. Syst. Evol. Microbiol.">
        <title>Complete genome sequence of Corynebacterium casei LMG S-19264T (=DSM 44701T), isolated from a smear-ripened cheese.</title>
        <authorList>
            <consortium name="US DOE Joint Genome Institute (JGI-PGF)"/>
            <person name="Walter F."/>
            <person name="Albersmeier A."/>
            <person name="Kalinowski J."/>
            <person name="Ruckert C."/>
        </authorList>
    </citation>
    <scope>NUCLEOTIDE SEQUENCE</scope>
    <source>
        <strain evidence="10">KCTC 12711</strain>
    </source>
</reference>
<feature type="transmembrane region" description="Helical" evidence="7">
    <location>
        <begin position="140"/>
        <end position="159"/>
    </location>
</feature>
<keyword evidence="2 7" id="KW-0812">Transmembrane</keyword>
<name>A0A918RRW2_9GAMM</name>
<evidence type="ECO:0000256" key="1">
    <source>
        <dbReference type="ARBA" id="ARBA00004651"/>
    </source>
</evidence>
<comment type="caution">
    <text evidence="10">The sequence shown here is derived from an EMBL/GenBank/DDBJ whole genome shotgun (WGS) entry which is preliminary data.</text>
</comment>
<keyword evidence="3" id="KW-0547">Nucleotide-binding</keyword>
<evidence type="ECO:0000256" key="5">
    <source>
        <dbReference type="ARBA" id="ARBA00022989"/>
    </source>
</evidence>
<evidence type="ECO:0000313" key="10">
    <source>
        <dbReference type="EMBL" id="GHA08217.1"/>
    </source>
</evidence>
<evidence type="ECO:0000259" key="8">
    <source>
        <dbReference type="PROSITE" id="PS50893"/>
    </source>
</evidence>
<sequence>MLALASALSIVSAGIGILILALLNGEIRSVSDQNGTTANALPLFLGLIALMVLLSVVSQYVLAKLSAGVVAKTRTMMVNRLLQASYLQTERLGGHRTYAALTSDTARINKGISVIPEYTYSLASVMIALGYIGYLSVPILLFVLTVISVAILTVSLLLSRATRILQRLRSNDDDLFEQYQMLVEGSKELNLNHQRKRFFYDQLFAPTAESARRNTVNSQVNFALITNISNAFVFCAMVGMLFGANAFLPSVTTEVLVGTMLVFIYMVGPLSFIIDSFSSLVDAKVGYDRVRQFEHALTIDDGGLEGPLESVIDAAWSTIEFKNVCFTYPQHNSDSGFSVGPINLVLQRGQTCFICGGNGSGKSTFAKLLCGLYAPSKGEILIDGVPLETHTQRQAYRNLFTTIFSDFYLFADILDDHGQPCQNQSEVDGLLHQMQMDHKVDVVEGRFSTTDLSQGQRKRLALIQSQLEAAPICLFDEWAADQDPYFRHQFYHHVLPLLRSQNKMVVAITHDEAYFDQCDRLFKFDLGVVAEVFPEHRQGLSFNQNSHDLKRSA</sequence>
<dbReference type="SUPFAM" id="SSF52540">
    <property type="entry name" value="P-loop containing nucleoside triphosphate hydrolases"/>
    <property type="match status" value="1"/>
</dbReference>
<feature type="transmembrane region" description="Helical" evidence="7">
    <location>
        <begin position="255"/>
        <end position="274"/>
    </location>
</feature>
<reference evidence="10" key="2">
    <citation type="submission" date="2020-09" db="EMBL/GenBank/DDBJ databases">
        <authorList>
            <person name="Sun Q."/>
            <person name="Kim S."/>
        </authorList>
    </citation>
    <scope>NUCLEOTIDE SEQUENCE</scope>
    <source>
        <strain evidence="10">KCTC 12711</strain>
    </source>
</reference>
<dbReference type="SMART" id="SM00382">
    <property type="entry name" value="AAA"/>
    <property type="match status" value="1"/>
</dbReference>
<dbReference type="GO" id="GO:0140359">
    <property type="term" value="F:ABC-type transporter activity"/>
    <property type="evidence" value="ECO:0007669"/>
    <property type="project" value="InterPro"/>
</dbReference>
<feature type="domain" description="ABC transporter" evidence="8">
    <location>
        <begin position="319"/>
        <end position="551"/>
    </location>
</feature>
<proteinExistence type="predicted"/>
<keyword evidence="4" id="KW-0067">ATP-binding</keyword>
<comment type="subcellular location">
    <subcellularLocation>
        <location evidence="1">Cell membrane</location>
        <topology evidence="1">Multi-pass membrane protein</topology>
    </subcellularLocation>
</comment>
<dbReference type="PANTHER" id="PTHR24221:SF503">
    <property type="entry name" value="MITOCHONDRIAL POTASSIUM CHANNEL ATP-BINDING SUBUNIT"/>
    <property type="match status" value="1"/>
</dbReference>